<dbReference type="AlphaFoldDB" id="A0A0L0VEF2"/>
<sequence length="107" mass="11714">MLRLFRLIALVLLMASWEAAGDDANGQTGDSYFGCFKNVDAVCSNPQRGGIEQILTWAERLHHRKRDYVCRGGTHPQCCDQGKYSAIDYGPLPVPAGGVPYCVPNGQ</sequence>
<organism evidence="2 3">
    <name type="scientific">Puccinia striiformis f. sp. tritici PST-78</name>
    <dbReference type="NCBI Taxonomy" id="1165861"/>
    <lineage>
        <taxon>Eukaryota</taxon>
        <taxon>Fungi</taxon>
        <taxon>Dikarya</taxon>
        <taxon>Basidiomycota</taxon>
        <taxon>Pucciniomycotina</taxon>
        <taxon>Pucciniomycetes</taxon>
        <taxon>Pucciniales</taxon>
        <taxon>Pucciniaceae</taxon>
        <taxon>Puccinia</taxon>
    </lineage>
</organism>
<dbReference type="EMBL" id="AJIL01000065">
    <property type="protein sequence ID" value="KNE97648.1"/>
    <property type="molecule type" value="Genomic_DNA"/>
</dbReference>
<gene>
    <name evidence="2" type="ORF">PSTG_09054</name>
</gene>
<evidence type="ECO:0000256" key="1">
    <source>
        <dbReference type="SAM" id="SignalP"/>
    </source>
</evidence>
<name>A0A0L0VEF2_9BASI</name>
<proteinExistence type="predicted"/>
<keyword evidence="1" id="KW-0732">Signal</keyword>
<dbReference type="Proteomes" id="UP000054564">
    <property type="component" value="Unassembled WGS sequence"/>
</dbReference>
<dbReference type="OrthoDB" id="10268457at2759"/>
<reference evidence="3" key="1">
    <citation type="submission" date="2014-03" db="EMBL/GenBank/DDBJ databases">
        <title>The Genome Sequence of Puccinia striiformis f. sp. tritici PST-78.</title>
        <authorList>
            <consortium name="The Broad Institute Genome Sequencing Platform"/>
            <person name="Cuomo C."/>
            <person name="Hulbert S."/>
            <person name="Chen X."/>
            <person name="Walker B."/>
            <person name="Young S.K."/>
            <person name="Zeng Q."/>
            <person name="Gargeya S."/>
            <person name="Fitzgerald M."/>
            <person name="Haas B."/>
            <person name="Abouelleil A."/>
            <person name="Alvarado L."/>
            <person name="Arachchi H.M."/>
            <person name="Berlin A.M."/>
            <person name="Chapman S.B."/>
            <person name="Goldberg J."/>
            <person name="Griggs A."/>
            <person name="Gujja S."/>
            <person name="Hansen M."/>
            <person name="Howarth C."/>
            <person name="Imamovic A."/>
            <person name="Larimer J."/>
            <person name="McCowan C."/>
            <person name="Montmayeur A."/>
            <person name="Murphy C."/>
            <person name="Neiman D."/>
            <person name="Pearson M."/>
            <person name="Priest M."/>
            <person name="Roberts A."/>
            <person name="Saif S."/>
            <person name="Shea T."/>
            <person name="Sisk P."/>
            <person name="Sykes S."/>
            <person name="Wortman J."/>
            <person name="Nusbaum C."/>
            <person name="Birren B."/>
        </authorList>
    </citation>
    <scope>NUCLEOTIDE SEQUENCE [LARGE SCALE GENOMIC DNA]</scope>
    <source>
        <strain evidence="3">race PST-78</strain>
    </source>
</reference>
<comment type="caution">
    <text evidence="2">The sequence shown here is derived from an EMBL/GenBank/DDBJ whole genome shotgun (WGS) entry which is preliminary data.</text>
</comment>
<feature type="chain" id="PRO_5005549872" description="Hydrophobin" evidence="1">
    <location>
        <begin position="22"/>
        <end position="107"/>
    </location>
</feature>
<feature type="signal peptide" evidence="1">
    <location>
        <begin position="1"/>
        <end position="21"/>
    </location>
</feature>
<accession>A0A0L0VEF2</accession>
<evidence type="ECO:0000313" key="3">
    <source>
        <dbReference type="Proteomes" id="UP000054564"/>
    </source>
</evidence>
<protein>
    <recommendedName>
        <fullName evidence="4">Hydrophobin</fullName>
    </recommendedName>
</protein>
<keyword evidence="3" id="KW-1185">Reference proteome</keyword>
<evidence type="ECO:0008006" key="4">
    <source>
        <dbReference type="Google" id="ProtNLM"/>
    </source>
</evidence>
<evidence type="ECO:0000313" key="2">
    <source>
        <dbReference type="EMBL" id="KNE97648.1"/>
    </source>
</evidence>